<feature type="region of interest" description="Disordered" evidence="2">
    <location>
        <begin position="492"/>
        <end position="537"/>
    </location>
</feature>
<gene>
    <name evidence="4" type="primary">Synrg</name>
    <name evidence="4" type="ORF">BRALEP_R05985</name>
</gene>
<dbReference type="OrthoDB" id="524326at2759"/>
<name>A0A7L2VD24_9AVES</name>
<dbReference type="PANTHER" id="PTHR15463:SF2">
    <property type="entry name" value="SYNERGIN GAMMA"/>
    <property type="match status" value="1"/>
</dbReference>
<feature type="region of interest" description="Disordered" evidence="2">
    <location>
        <begin position="261"/>
        <end position="280"/>
    </location>
</feature>
<dbReference type="InterPro" id="IPR039656">
    <property type="entry name" value="SYNRG"/>
</dbReference>
<feature type="compositionally biased region" description="Polar residues" evidence="2">
    <location>
        <begin position="751"/>
        <end position="767"/>
    </location>
</feature>
<feature type="region of interest" description="Disordered" evidence="2">
    <location>
        <begin position="1109"/>
        <end position="1133"/>
    </location>
</feature>
<protein>
    <submittedName>
        <fullName evidence="4">SYNRG protein</fullName>
    </submittedName>
</protein>
<feature type="domain" description="EH" evidence="3">
    <location>
        <begin position="331"/>
        <end position="413"/>
    </location>
</feature>
<feature type="coiled-coil region" evidence="1">
    <location>
        <begin position="91"/>
        <end position="127"/>
    </location>
</feature>
<feature type="region of interest" description="Disordered" evidence="2">
    <location>
        <begin position="591"/>
        <end position="640"/>
    </location>
</feature>
<feature type="non-terminal residue" evidence="4">
    <location>
        <position position="1"/>
    </location>
</feature>
<feature type="region of interest" description="Disordered" evidence="2">
    <location>
        <begin position="653"/>
        <end position="693"/>
    </location>
</feature>
<keyword evidence="1" id="KW-0175">Coiled coil</keyword>
<accession>A0A7L2VD24</accession>
<dbReference type="InterPro" id="IPR011992">
    <property type="entry name" value="EF-hand-dom_pair"/>
</dbReference>
<dbReference type="Pfam" id="PF12763">
    <property type="entry name" value="EH"/>
    <property type="match status" value="1"/>
</dbReference>
<feature type="region of interest" description="Disordered" evidence="2">
    <location>
        <begin position="743"/>
        <end position="767"/>
    </location>
</feature>
<dbReference type="InterPro" id="IPR000261">
    <property type="entry name" value="EH_dom"/>
</dbReference>
<dbReference type="SMART" id="SM00027">
    <property type="entry name" value="EH"/>
    <property type="match status" value="1"/>
</dbReference>
<feature type="compositionally biased region" description="Polar residues" evidence="2">
    <location>
        <begin position="515"/>
        <end position="527"/>
    </location>
</feature>
<keyword evidence="5" id="KW-1185">Reference proteome</keyword>
<comment type="caution">
    <text evidence="4">The sequence shown here is derived from an EMBL/GenBank/DDBJ whole genome shotgun (WGS) entry which is preliminary data.</text>
</comment>
<feature type="region of interest" description="Disordered" evidence="2">
    <location>
        <begin position="833"/>
        <end position="858"/>
    </location>
</feature>
<evidence type="ECO:0000259" key="3">
    <source>
        <dbReference type="PROSITE" id="PS50031"/>
    </source>
</evidence>
<dbReference type="InterPro" id="IPR059024">
    <property type="entry name" value="SYNRG_C"/>
</dbReference>
<evidence type="ECO:0000256" key="2">
    <source>
        <dbReference type="SAM" id="MobiDB-lite"/>
    </source>
</evidence>
<dbReference type="EMBL" id="VYZX01013322">
    <property type="protein sequence ID" value="NXS56192.1"/>
    <property type="molecule type" value="Genomic_DNA"/>
</dbReference>
<dbReference type="CDD" id="cd00052">
    <property type="entry name" value="EH"/>
    <property type="match status" value="1"/>
</dbReference>
<dbReference type="SUPFAM" id="SSF47473">
    <property type="entry name" value="EF-hand"/>
    <property type="match status" value="1"/>
</dbReference>
<dbReference type="PANTHER" id="PTHR15463">
    <property type="entry name" value="AP1 GAMMA SUBUNIT BINDING PROTEIN 1"/>
    <property type="match status" value="1"/>
</dbReference>
<organism evidence="4 5">
    <name type="scientific">Brachypteracias leptosomus</name>
    <name type="common">short-legged ground-roller</name>
    <dbReference type="NCBI Taxonomy" id="135165"/>
    <lineage>
        <taxon>Eukaryota</taxon>
        <taxon>Metazoa</taxon>
        <taxon>Chordata</taxon>
        <taxon>Craniata</taxon>
        <taxon>Vertebrata</taxon>
        <taxon>Euteleostomi</taxon>
        <taxon>Archelosauria</taxon>
        <taxon>Archosauria</taxon>
        <taxon>Dinosauria</taxon>
        <taxon>Saurischia</taxon>
        <taxon>Theropoda</taxon>
        <taxon>Coelurosauria</taxon>
        <taxon>Aves</taxon>
        <taxon>Neognathae</taxon>
        <taxon>Neoaves</taxon>
        <taxon>Telluraves</taxon>
        <taxon>Coraciimorphae</taxon>
        <taxon>Coraciiformes</taxon>
        <taxon>Brachypteraciidae</taxon>
        <taxon>Brachypteracias</taxon>
    </lineage>
</organism>
<feature type="compositionally biased region" description="Low complexity" evidence="2">
    <location>
        <begin position="680"/>
        <end position="691"/>
    </location>
</feature>
<reference evidence="4 5" key="1">
    <citation type="submission" date="2019-09" db="EMBL/GenBank/DDBJ databases">
        <title>Bird 10,000 Genomes (B10K) Project - Family phase.</title>
        <authorList>
            <person name="Zhang G."/>
        </authorList>
    </citation>
    <scope>NUCLEOTIDE SEQUENCE [LARGE SCALE GENOMIC DNA]</scope>
    <source>
        <strain evidence="4">B10K-DU-012-52</strain>
    </source>
</reference>
<dbReference type="GO" id="GO:0030130">
    <property type="term" value="C:clathrin coat of trans-Golgi network vesicle"/>
    <property type="evidence" value="ECO:0007669"/>
    <property type="project" value="TreeGrafter"/>
</dbReference>
<evidence type="ECO:0000313" key="4">
    <source>
        <dbReference type="EMBL" id="NXS56192.1"/>
    </source>
</evidence>
<proteinExistence type="predicted"/>
<feature type="non-terminal residue" evidence="4">
    <location>
        <position position="1349"/>
    </location>
</feature>
<evidence type="ECO:0000256" key="1">
    <source>
        <dbReference type="SAM" id="Coils"/>
    </source>
</evidence>
<sequence length="1349" mass="144192">SFMFPVAGGLGPPQGLIPMQQQGFPMVPVMQSNMPGMMGMNYGSQMPPGPMTMQGGMSLGPMPATGMPYMGQAPFLGMRPAAPQYTPDMQKQFAEEQQKRFEHQQKFLEEERKRRQFEEQKQKLRLLSSVKPKTGEKSRDDALEAIKGNLDGFSRDAKMHPTPASHPKKPDHPTSSHPAVSVSHSAFLGDEEFSDFIQGPVEVPHLVPQPFQPFHSAPEAGQLLLDKAVVQPLPPAQAPGLSILHVLSNGSNECEQEQTKLKPPEVGHKASAASQGHPRLTIPGWEGVGGHESAAEVPKASEQNRAVGECGVGVFPPQDPIQQMLPPWIYNDSLVPELYKKILETTLTPAGIDTAKLYPILMSSGLPRETLGQIWALANRTTPGKLTKEELYTVLAMIAVTQRGIPAVSPDVLNQFPAAPVPTLTGFPMALPAPVSQQPLLPAAPPASMALSIGPAVMGMGGAAPQPSGGFLPPYTPTQVVKPEDDDFQEFQDASKSGSLDDSFADFQGDVPGSSKATSSQHRSSVPSLLMPLPGNKTLPSTDKYAVFKGIAAEKPSESTATFGDGGDKYSAFRELEQPSESKYLGETLAEFKPPAGTDDGFTDFKTADSVSPLEPPAKDKPFPAPFPSLPAQPKQQTQAKTPLNLADLDLFSSTGENKQPSFPPALNASKPGSFPPPSTTAQPAPSKSSSLADDFGEFNLFGEFSNCTSAGGQDDFADFMAFNNSGGFSEQKADDKYNALKLEAGPAPQPGSSASTVKSGQSSATTATPTKYDIFKQLSLEGSGAGFEEAKDNTLSSVKSDDDFADFHSTKFSSTCSSADKSLVDKVSAFKQAKEDSASVKSLDLPSIGGSSVGKEDSEDALSVQFDMKLADVGGDLKHVMSDSSLDLPTVSGQHPPAADLDDLRSAPFGSCNSGSAVSSLASYDCSDKEDIHPGKKLSSLGQSSGSGSSAATCVLQKKETLFGSSENITMTTVSKVTTFSSEDALQDVAFAAFANFKDPAPIPVGPSDDDIGDFGDFARPSAAGAQDAAAPDTKQEAEFLAAGASSELRRESTDDFGEFQSEKPKISKFDFLVATSQGKVKSSEEMIKSELATFDLSVQGSHKRSLSLGDREISRSSPLPALEQPFRDRSNTLSEKPALPVIRDKYKDLTGEVEESERYAYEWQRCLESALQVIKKANDTLNGISSSSVCTEVIQSAQGMEYLLGVVEVYRVTKRVELGIKATAVCSEKLQQLLKDIDKVWNNLISFMSLAALTPDENSLDFSSCMLRPGIKNAQDLACGVCLLNVDSRSKMRPSHLSQFLLFQAFNSETDNFKLAYGGHQYHASCANFWINCVEPKPPGLILPDLL</sequence>
<dbReference type="Gene3D" id="1.10.238.10">
    <property type="entry name" value="EF-hand"/>
    <property type="match status" value="1"/>
</dbReference>
<evidence type="ECO:0000313" key="5">
    <source>
        <dbReference type="Proteomes" id="UP000520535"/>
    </source>
</evidence>
<dbReference type="PROSITE" id="PS50031">
    <property type="entry name" value="EH"/>
    <property type="match status" value="1"/>
</dbReference>
<dbReference type="Proteomes" id="UP000520535">
    <property type="component" value="Unassembled WGS sequence"/>
</dbReference>
<dbReference type="Pfam" id="PF25999">
    <property type="entry name" value="SYNRG_C"/>
    <property type="match status" value="1"/>
</dbReference>
<feature type="region of interest" description="Disordered" evidence="2">
    <location>
        <begin position="152"/>
        <end position="181"/>
    </location>
</feature>